<dbReference type="GO" id="GO:0005739">
    <property type="term" value="C:mitochondrion"/>
    <property type="evidence" value="ECO:0007669"/>
    <property type="project" value="TreeGrafter"/>
</dbReference>
<dbReference type="GO" id="GO:0005886">
    <property type="term" value="C:plasma membrane"/>
    <property type="evidence" value="ECO:0007669"/>
    <property type="project" value="TreeGrafter"/>
</dbReference>
<keyword evidence="4" id="KW-1185">Reference proteome</keyword>
<accession>A0AA35RGN7</accession>
<feature type="domain" description="Saccharopine dehydrogenase NADP binding" evidence="2">
    <location>
        <begin position="12"/>
        <end position="141"/>
    </location>
</feature>
<evidence type="ECO:0000259" key="2">
    <source>
        <dbReference type="Pfam" id="PF03435"/>
    </source>
</evidence>
<proteinExistence type="inferred from homology"/>
<dbReference type="InterPro" id="IPR005097">
    <property type="entry name" value="Sacchrp_dh_NADP-bd"/>
</dbReference>
<dbReference type="GO" id="GO:0009247">
    <property type="term" value="P:glycolipid biosynthetic process"/>
    <property type="evidence" value="ECO:0007669"/>
    <property type="project" value="TreeGrafter"/>
</dbReference>
<dbReference type="FunFam" id="3.40.50.720:FF:000178">
    <property type="entry name" value="Saccharopine dehydrogenase-like oxidoreductase"/>
    <property type="match status" value="1"/>
</dbReference>
<dbReference type="SUPFAM" id="SSF51735">
    <property type="entry name" value="NAD(P)-binding Rossmann-fold domains"/>
    <property type="match status" value="1"/>
</dbReference>
<reference evidence="3" key="1">
    <citation type="submission" date="2023-03" db="EMBL/GenBank/DDBJ databases">
        <authorList>
            <person name="Steffen K."/>
            <person name="Cardenas P."/>
        </authorList>
    </citation>
    <scope>NUCLEOTIDE SEQUENCE</scope>
</reference>
<comment type="similarity">
    <text evidence="1">Belongs to the saccharopine dehydrogenase family.</text>
</comment>
<dbReference type="InterPro" id="IPR051276">
    <property type="entry name" value="Saccharopine_DH-like_oxidrdct"/>
</dbReference>
<dbReference type="PANTHER" id="PTHR12286:SF5">
    <property type="entry name" value="SACCHAROPINE DEHYDROGENASE-LIKE OXIDOREDUCTASE"/>
    <property type="match status" value="1"/>
</dbReference>
<gene>
    <name evidence="3" type="ORF">GBAR_LOCUS6827</name>
</gene>
<evidence type="ECO:0000313" key="3">
    <source>
        <dbReference type="EMBL" id="CAI8010351.1"/>
    </source>
</evidence>
<comment type="caution">
    <text evidence="3">The sequence shown here is derived from an EMBL/GenBank/DDBJ whole genome shotgun (WGS) entry which is preliminary data.</text>
</comment>
<dbReference type="InterPro" id="IPR036291">
    <property type="entry name" value="NAD(P)-bd_dom_sf"/>
</dbReference>
<organism evidence="3 4">
    <name type="scientific">Geodia barretti</name>
    <name type="common">Barrett's horny sponge</name>
    <dbReference type="NCBI Taxonomy" id="519541"/>
    <lineage>
        <taxon>Eukaryota</taxon>
        <taxon>Metazoa</taxon>
        <taxon>Porifera</taxon>
        <taxon>Demospongiae</taxon>
        <taxon>Heteroscleromorpha</taxon>
        <taxon>Tetractinellida</taxon>
        <taxon>Astrophorina</taxon>
        <taxon>Geodiidae</taxon>
        <taxon>Geodia</taxon>
    </lineage>
</organism>
<evidence type="ECO:0000256" key="1">
    <source>
        <dbReference type="ARBA" id="ARBA00038048"/>
    </source>
</evidence>
<dbReference type="AlphaFoldDB" id="A0AA35RGN7"/>
<dbReference type="Gene3D" id="3.40.50.720">
    <property type="entry name" value="NAD(P)-binding Rossmann-like Domain"/>
    <property type="match status" value="1"/>
</dbReference>
<dbReference type="PANTHER" id="PTHR12286">
    <property type="entry name" value="SACCHAROPINE DEHYDROGENASE-LIKE OXIDOREDUCTASE"/>
    <property type="match status" value="1"/>
</dbReference>
<sequence>MSEEAEERLYDVVLFGSTGFTGKFVAEELYRVQCEVRRSLRWAAAGRSEDKVQSYLEASGIEGIDVIAADVTDDASLEEMCSKATVLISCVGPYQLYGEPVIRACIKTKCHYVDITGEPYFMEKMRQEYSEAAREAGVLLVSACGFDSIPNDLGALYVQRQFHGELAYLDSYVTTTATCFHTGTWESFLRSIKSHRQLQALRRTKSEEPLPLPLYKMPNKGVLFYSDVMKKWALPFPGADKAVVYRSLKYRYEVEGAAPVSPHYLLHIYIHHMVFSTCCKVFVW</sequence>
<dbReference type="Pfam" id="PF03435">
    <property type="entry name" value="Sacchrp_dh_NADP"/>
    <property type="match status" value="1"/>
</dbReference>
<protein>
    <submittedName>
        <fullName evidence="3">Saccharopine dehydrogenase-like oxidoreductase</fullName>
    </submittedName>
</protein>
<dbReference type="EMBL" id="CASHTH010001031">
    <property type="protein sequence ID" value="CAI8010351.1"/>
    <property type="molecule type" value="Genomic_DNA"/>
</dbReference>
<dbReference type="Proteomes" id="UP001174909">
    <property type="component" value="Unassembled WGS sequence"/>
</dbReference>
<evidence type="ECO:0000313" key="4">
    <source>
        <dbReference type="Proteomes" id="UP001174909"/>
    </source>
</evidence>
<dbReference type="GO" id="GO:0005811">
    <property type="term" value="C:lipid droplet"/>
    <property type="evidence" value="ECO:0007669"/>
    <property type="project" value="TreeGrafter"/>
</dbReference>
<name>A0AA35RGN7_GEOBA</name>